<gene>
    <name evidence="2" type="ORF">PN36_19345</name>
</gene>
<dbReference type="Pfam" id="PF18982">
    <property type="entry name" value="JetA"/>
    <property type="match status" value="1"/>
</dbReference>
<evidence type="ECO:0000313" key="3">
    <source>
        <dbReference type="Proteomes" id="UP000030428"/>
    </source>
</evidence>
<dbReference type="InterPro" id="IPR043773">
    <property type="entry name" value="JetA"/>
</dbReference>
<evidence type="ECO:0000313" key="2">
    <source>
        <dbReference type="EMBL" id="TGO02777.1"/>
    </source>
</evidence>
<dbReference type="AlphaFoldDB" id="A0A4E0QPB3"/>
<reference evidence="2 3" key="1">
    <citation type="journal article" date="2016" name="Front. Microbiol.">
        <title>Single-Cell (Meta-)Genomics of a Dimorphic Candidatus Thiomargarita nelsonii Reveals Genomic Plasticity.</title>
        <authorList>
            <person name="Flood B.E."/>
            <person name="Fliss P."/>
            <person name="Jones D.S."/>
            <person name="Dick G.J."/>
            <person name="Jain S."/>
            <person name="Kaster A.K."/>
            <person name="Winkel M."/>
            <person name="Mussmann M."/>
            <person name="Bailey J."/>
        </authorList>
    </citation>
    <scope>NUCLEOTIDE SEQUENCE [LARGE SCALE GENOMIC DNA]</scope>
    <source>
        <strain evidence="2">Hydrate Ridge</strain>
    </source>
</reference>
<sequence length="470" mass="55358">MLFEKLPETIFQPLCGPNRLIYQNVLIALGKNIFFDEESAPEKDKIRREIEETLARQDALKWSEEENEKNENDDDDISAPTRSEYANRIYHRLVQAGWLEEETEGYNTYLIMTQPVSYLLRSLNNICQLQKEHYGGTVLSILNNIEAALQNPEERGISLQEAFRTAKSFNNHISDMTHGLRDLQKQIVATKKPKDILARFFEEFVAQILVADYKTLKTQNNPFRFRHKILNILQTLKFNPEKTKALILSYQKQLNIDQSQAQRIVDEHISSIFNIFESIDQKLEKIDDFRFRLEKRVADTVRYMEKTSPGIETRITKILEQITGELKTIPVLKTLARPKPISSKSLKSPPKRRKPPERRIIQTKQVDPAILALREQIKEYESKRRITPQYVKDYIERQLGNRHTLQAQEFHIESVQDYFAFTQIPRMPYLGRMWQKLASQYIIEMEEEKLEIINVQGMLECRHFTIQRKT</sequence>
<name>A0A4E0QPB3_9GAMM</name>
<organism evidence="2 3">
    <name type="scientific">Candidatus Thiomargarita nelsonii</name>
    <dbReference type="NCBI Taxonomy" id="1003181"/>
    <lineage>
        <taxon>Bacteria</taxon>
        <taxon>Pseudomonadati</taxon>
        <taxon>Pseudomonadota</taxon>
        <taxon>Gammaproteobacteria</taxon>
        <taxon>Thiotrichales</taxon>
        <taxon>Thiotrichaceae</taxon>
        <taxon>Thiomargarita</taxon>
    </lineage>
</organism>
<dbReference type="EMBL" id="JSZA02000079">
    <property type="protein sequence ID" value="TGO02777.1"/>
    <property type="molecule type" value="Genomic_DNA"/>
</dbReference>
<evidence type="ECO:0000256" key="1">
    <source>
        <dbReference type="SAM" id="MobiDB-lite"/>
    </source>
</evidence>
<keyword evidence="3" id="KW-1185">Reference proteome</keyword>
<feature type="region of interest" description="Disordered" evidence="1">
    <location>
        <begin position="59"/>
        <end position="80"/>
    </location>
</feature>
<feature type="compositionally biased region" description="Acidic residues" evidence="1">
    <location>
        <begin position="65"/>
        <end position="77"/>
    </location>
</feature>
<dbReference type="Proteomes" id="UP000030428">
    <property type="component" value="Unassembled WGS sequence"/>
</dbReference>
<feature type="region of interest" description="Disordered" evidence="1">
    <location>
        <begin position="340"/>
        <end position="360"/>
    </location>
</feature>
<proteinExistence type="predicted"/>
<accession>A0A4E0QPB3</accession>
<protein>
    <submittedName>
        <fullName evidence="2">Uncharacterized protein</fullName>
    </submittedName>
</protein>
<comment type="caution">
    <text evidence="2">The sequence shown here is derived from an EMBL/GenBank/DDBJ whole genome shotgun (WGS) entry which is preliminary data.</text>
</comment>